<dbReference type="Pfam" id="PF02310">
    <property type="entry name" value="B12-binding"/>
    <property type="match status" value="1"/>
</dbReference>
<evidence type="ECO:0000313" key="8">
    <source>
        <dbReference type="Proteomes" id="UP000230324"/>
    </source>
</evidence>
<dbReference type="AlphaFoldDB" id="A0A2M7BY50"/>
<organism evidence="7 8">
    <name type="scientific">Candidatus Nealsonbacteria bacterium CG03_land_8_20_14_0_80_36_12</name>
    <dbReference type="NCBI Taxonomy" id="1974701"/>
    <lineage>
        <taxon>Bacteria</taxon>
        <taxon>Candidatus Nealsoniibacteriota</taxon>
    </lineage>
</organism>
<dbReference type="PANTHER" id="PTHR43409:SF16">
    <property type="entry name" value="SLR0320 PROTEIN"/>
    <property type="match status" value="1"/>
</dbReference>
<dbReference type="PROSITE" id="PS51332">
    <property type="entry name" value="B12_BINDING"/>
    <property type="match status" value="1"/>
</dbReference>
<dbReference type="GO" id="GO:0005829">
    <property type="term" value="C:cytosol"/>
    <property type="evidence" value="ECO:0007669"/>
    <property type="project" value="TreeGrafter"/>
</dbReference>
<dbReference type="Proteomes" id="UP000230324">
    <property type="component" value="Unassembled WGS sequence"/>
</dbReference>
<dbReference type="GO" id="GO:0051536">
    <property type="term" value="F:iron-sulfur cluster binding"/>
    <property type="evidence" value="ECO:0007669"/>
    <property type="project" value="UniProtKB-KW"/>
</dbReference>
<sequence length="248" mass="28189">MKVLLANPACREKICKNEEKYFVRAGSRWPFSTVKKTTDQPEYIPFPFFLAYTAAILEKKSHEVIVDDGVAVNETKADFSDKIKSKKPDILLFETTTPTIDHDIGLTEKIKEVSPKTVICLAGAHASVFPQEILKKHKTVDYVLLGEYEMNFAKLVEFLDKKKNPGKIDGIAFRNGDKIIINKQKLIADLNALPFPARHLFPSNDCSNPTLYWDGFCQYKPSIQMTASRGCPFRCNFCLWNQVIYQNG</sequence>
<dbReference type="SFLD" id="SFLDG01082">
    <property type="entry name" value="B12-binding_domain_containing"/>
    <property type="match status" value="1"/>
</dbReference>
<keyword evidence="2" id="KW-0949">S-adenosyl-L-methionine</keyword>
<comment type="cofactor">
    <cofactor evidence="1">
        <name>[4Fe-4S] cluster</name>
        <dbReference type="ChEBI" id="CHEBI:49883"/>
    </cofactor>
</comment>
<evidence type="ECO:0000256" key="2">
    <source>
        <dbReference type="ARBA" id="ARBA00022691"/>
    </source>
</evidence>
<dbReference type="CDD" id="cd02068">
    <property type="entry name" value="radical_SAM_B12_BD"/>
    <property type="match status" value="1"/>
</dbReference>
<dbReference type="SFLD" id="SFLDS00029">
    <property type="entry name" value="Radical_SAM"/>
    <property type="match status" value="1"/>
</dbReference>
<evidence type="ECO:0000256" key="3">
    <source>
        <dbReference type="ARBA" id="ARBA00022723"/>
    </source>
</evidence>
<evidence type="ECO:0000313" key="7">
    <source>
        <dbReference type="EMBL" id="PIV12603.1"/>
    </source>
</evidence>
<protein>
    <recommendedName>
        <fullName evidence="6">B12-binding domain-containing protein</fullName>
    </recommendedName>
</protein>
<keyword evidence="3" id="KW-0479">Metal-binding</keyword>
<dbReference type="GO" id="GO:0003824">
    <property type="term" value="F:catalytic activity"/>
    <property type="evidence" value="ECO:0007669"/>
    <property type="project" value="InterPro"/>
</dbReference>
<reference evidence="8" key="1">
    <citation type="submission" date="2017-09" db="EMBL/GenBank/DDBJ databases">
        <title>Depth-based differentiation of microbial function through sediment-hosted aquifers and enrichment of novel symbionts in the deep terrestrial subsurface.</title>
        <authorList>
            <person name="Probst A.J."/>
            <person name="Ladd B."/>
            <person name="Jarett J.K."/>
            <person name="Geller-Mcgrath D.E."/>
            <person name="Sieber C.M.K."/>
            <person name="Emerson J.B."/>
            <person name="Anantharaman K."/>
            <person name="Thomas B.C."/>
            <person name="Malmstrom R."/>
            <person name="Stieglmeier M."/>
            <person name="Klingl A."/>
            <person name="Woyke T."/>
            <person name="Ryan C.M."/>
            <person name="Banfield J.F."/>
        </authorList>
    </citation>
    <scope>NUCLEOTIDE SEQUENCE [LARGE SCALE GENOMIC DNA]</scope>
</reference>
<name>A0A2M7BY50_9BACT</name>
<dbReference type="InterPro" id="IPR006158">
    <property type="entry name" value="Cobalamin-bd"/>
</dbReference>
<gene>
    <name evidence="7" type="ORF">COS47_01745</name>
</gene>
<dbReference type="Gene3D" id="3.40.50.280">
    <property type="entry name" value="Cobalamin-binding domain"/>
    <property type="match status" value="1"/>
</dbReference>
<feature type="domain" description="B12-binding" evidence="6">
    <location>
        <begin position="28"/>
        <end position="166"/>
    </location>
</feature>
<feature type="non-terminal residue" evidence="7">
    <location>
        <position position="248"/>
    </location>
</feature>
<dbReference type="GO" id="GO:0046872">
    <property type="term" value="F:metal ion binding"/>
    <property type="evidence" value="ECO:0007669"/>
    <property type="project" value="UniProtKB-KW"/>
</dbReference>
<evidence type="ECO:0000259" key="6">
    <source>
        <dbReference type="PROSITE" id="PS51332"/>
    </source>
</evidence>
<proteinExistence type="predicted"/>
<keyword evidence="5" id="KW-0411">Iron-sulfur</keyword>
<dbReference type="GO" id="GO:0031419">
    <property type="term" value="F:cobalamin binding"/>
    <property type="evidence" value="ECO:0007669"/>
    <property type="project" value="InterPro"/>
</dbReference>
<dbReference type="InterPro" id="IPR051198">
    <property type="entry name" value="BchE-like"/>
</dbReference>
<evidence type="ECO:0000256" key="4">
    <source>
        <dbReference type="ARBA" id="ARBA00023004"/>
    </source>
</evidence>
<dbReference type="InterPro" id="IPR007197">
    <property type="entry name" value="rSAM"/>
</dbReference>
<comment type="caution">
    <text evidence="7">The sequence shown here is derived from an EMBL/GenBank/DDBJ whole genome shotgun (WGS) entry which is preliminary data.</text>
</comment>
<dbReference type="PANTHER" id="PTHR43409">
    <property type="entry name" value="ANAEROBIC MAGNESIUM-PROTOPORPHYRIN IX MONOMETHYL ESTER CYCLASE-RELATED"/>
    <property type="match status" value="1"/>
</dbReference>
<evidence type="ECO:0000256" key="5">
    <source>
        <dbReference type="ARBA" id="ARBA00023014"/>
    </source>
</evidence>
<evidence type="ECO:0000256" key="1">
    <source>
        <dbReference type="ARBA" id="ARBA00001966"/>
    </source>
</evidence>
<dbReference type="EMBL" id="PEUV01000036">
    <property type="protein sequence ID" value="PIV12603.1"/>
    <property type="molecule type" value="Genomic_DNA"/>
</dbReference>
<accession>A0A2M7BY50</accession>
<keyword evidence="4" id="KW-0408">Iron</keyword>